<dbReference type="AlphaFoldDB" id="A0AAV3P0I0"/>
<dbReference type="InterPro" id="IPR013103">
    <property type="entry name" value="RVT_2"/>
</dbReference>
<feature type="domain" description="Reverse transcriptase Ty1/copia-type" evidence="1">
    <location>
        <begin position="13"/>
        <end position="170"/>
    </location>
</feature>
<dbReference type="CDD" id="cd09272">
    <property type="entry name" value="RNase_HI_RT_Ty1"/>
    <property type="match status" value="1"/>
</dbReference>
<keyword evidence="2" id="KW-0812">Transmembrane</keyword>
<dbReference type="PANTHER" id="PTHR11439:SF517">
    <property type="entry name" value="CYSTEINE-RICH RLK (RECEPTOR-LIKE PROTEIN KINASE) 8"/>
    <property type="match status" value="1"/>
</dbReference>
<name>A0AAV3P0I0_LITER</name>
<dbReference type="InterPro" id="IPR043502">
    <property type="entry name" value="DNA/RNA_pol_sf"/>
</dbReference>
<keyword evidence="2" id="KW-0675">Receptor</keyword>
<comment type="caution">
    <text evidence="2">The sequence shown here is derived from an EMBL/GenBank/DDBJ whole genome shotgun (WGS) entry which is preliminary data.</text>
</comment>
<organism evidence="2 3">
    <name type="scientific">Lithospermum erythrorhizon</name>
    <name type="common">Purple gromwell</name>
    <name type="synonym">Lithospermum officinale var. erythrorhizon</name>
    <dbReference type="NCBI Taxonomy" id="34254"/>
    <lineage>
        <taxon>Eukaryota</taxon>
        <taxon>Viridiplantae</taxon>
        <taxon>Streptophyta</taxon>
        <taxon>Embryophyta</taxon>
        <taxon>Tracheophyta</taxon>
        <taxon>Spermatophyta</taxon>
        <taxon>Magnoliopsida</taxon>
        <taxon>eudicotyledons</taxon>
        <taxon>Gunneridae</taxon>
        <taxon>Pentapetalae</taxon>
        <taxon>asterids</taxon>
        <taxon>lamiids</taxon>
        <taxon>Boraginales</taxon>
        <taxon>Boraginaceae</taxon>
        <taxon>Boraginoideae</taxon>
        <taxon>Lithospermeae</taxon>
        <taxon>Lithospermum</taxon>
    </lineage>
</organism>
<evidence type="ECO:0000313" key="3">
    <source>
        <dbReference type="Proteomes" id="UP001454036"/>
    </source>
</evidence>
<reference evidence="2 3" key="1">
    <citation type="submission" date="2024-01" db="EMBL/GenBank/DDBJ databases">
        <title>The complete chloroplast genome sequence of Lithospermum erythrorhizon: insights into the phylogenetic relationship among Boraginaceae species and the maternal lineages of purple gromwells.</title>
        <authorList>
            <person name="Okada T."/>
            <person name="Watanabe K."/>
        </authorList>
    </citation>
    <scope>NUCLEOTIDE SEQUENCE [LARGE SCALE GENOMIC DNA]</scope>
</reference>
<feature type="domain" description="Reverse transcriptase Ty1/copia-type" evidence="1">
    <location>
        <begin position="172"/>
        <end position="220"/>
    </location>
</feature>
<gene>
    <name evidence="2" type="ORF">LIER_04164</name>
</gene>
<dbReference type="PANTHER" id="PTHR11439">
    <property type="entry name" value="GAG-POL-RELATED RETROTRANSPOSON"/>
    <property type="match status" value="1"/>
</dbReference>
<dbReference type="SUPFAM" id="SSF56672">
    <property type="entry name" value="DNA/RNA polymerases"/>
    <property type="match status" value="1"/>
</dbReference>
<dbReference type="EMBL" id="BAABME010000523">
    <property type="protein sequence ID" value="GAA0143493.1"/>
    <property type="molecule type" value="Genomic_DNA"/>
</dbReference>
<accession>A0AAV3P0I0</accession>
<dbReference type="Proteomes" id="UP001454036">
    <property type="component" value="Unassembled WGS sequence"/>
</dbReference>
<evidence type="ECO:0000313" key="2">
    <source>
        <dbReference type="EMBL" id="GAA0143493.1"/>
    </source>
</evidence>
<keyword evidence="3" id="KW-1185">Reference proteome</keyword>
<keyword evidence="2" id="KW-0472">Membrane</keyword>
<proteinExistence type="predicted"/>
<evidence type="ECO:0000259" key="1">
    <source>
        <dbReference type="Pfam" id="PF07727"/>
    </source>
</evidence>
<sequence>MAMQSEIDSIQKNNTWSLTELPRSSKSIGVKWIYKTKRDENGEIIKHKTRLVAKGYSQKEGIDYIEVFSPVARMDTIRMIISLAAHNGWKLYQLDVKSAFLQGDLNEEVYIDQPEGFVKEGKEYMVYRLHKALYGLKQAPRAWFNKIESHFVSEGFKGCDSEQTLFTKRSAEDLGHLNYFLGIEVVQKANGVFIRQKRYAERILKRFGMSTCNPVYCPILPGVKVGRDKEGKLVDETYYKQIVGSQMYLTSTRPDLMFATSLISRYMSKPTDLHLQIAKKILRYLKGTTQFGIFYQTGCREGDLEVYTDSDYAEDMDDRKSTSGYVFKFSSGVVAWTSKKQPIVSLSTTKA</sequence>
<protein>
    <submittedName>
        <fullName evidence="2">Transmembrane signal receptor</fullName>
    </submittedName>
</protein>
<dbReference type="Pfam" id="PF07727">
    <property type="entry name" value="RVT_2"/>
    <property type="match status" value="2"/>
</dbReference>